<comment type="subcellular location">
    <subcellularLocation>
        <location evidence="1 14">Cell membrane</location>
        <topology evidence="1 14">Multi-pass membrane protein</topology>
    </subcellularLocation>
</comment>
<evidence type="ECO:0000256" key="5">
    <source>
        <dbReference type="ARBA" id="ARBA00022723"/>
    </source>
</evidence>
<dbReference type="GO" id="GO:0005886">
    <property type="term" value="C:plasma membrane"/>
    <property type="evidence" value="ECO:0007669"/>
    <property type="project" value="UniProtKB-SubCell"/>
</dbReference>
<feature type="binding site" evidence="14">
    <location>
        <position position="72"/>
    </location>
    <ligand>
        <name>Na(+)</name>
        <dbReference type="ChEBI" id="CHEBI:29101"/>
        <note>structural</note>
    </ligand>
</feature>
<evidence type="ECO:0000256" key="4">
    <source>
        <dbReference type="ARBA" id="ARBA00022692"/>
    </source>
</evidence>
<comment type="caution">
    <text evidence="15">The sequence shown here is derived from an EMBL/GenBank/DDBJ whole genome shotgun (WGS) entry which is preliminary data.</text>
</comment>
<comment type="activity regulation">
    <text evidence="14">Na(+) is not transported, but it plays an essential structural role and its presence is essential for fluoride channel function.</text>
</comment>
<dbReference type="NCBIfam" id="NF010801">
    <property type="entry name" value="PRK14205.1"/>
    <property type="match status" value="1"/>
</dbReference>
<keyword evidence="9 14" id="KW-0472">Membrane</keyword>
<evidence type="ECO:0000256" key="10">
    <source>
        <dbReference type="ARBA" id="ARBA00023303"/>
    </source>
</evidence>
<evidence type="ECO:0000256" key="12">
    <source>
        <dbReference type="ARBA" id="ARBA00035585"/>
    </source>
</evidence>
<dbReference type="Pfam" id="PF02537">
    <property type="entry name" value="CRCB"/>
    <property type="match status" value="1"/>
</dbReference>
<reference evidence="15 16" key="1">
    <citation type="submission" date="2020-03" db="EMBL/GenBank/DDBJ databases">
        <title>Soil Listeria distribution.</title>
        <authorList>
            <person name="Liao J."/>
            <person name="Wiedmann M."/>
        </authorList>
    </citation>
    <scope>NUCLEOTIDE SEQUENCE [LARGE SCALE GENOMIC DNA]</scope>
    <source>
        <strain evidence="15 16">FSL L7-0360</strain>
    </source>
</reference>
<proteinExistence type="inferred from homology"/>
<comment type="catalytic activity">
    <reaction evidence="12">
        <text>fluoride(in) = fluoride(out)</text>
        <dbReference type="Rhea" id="RHEA:76159"/>
        <dbReference type="ChEBI" id="CHEBI:17051"/>
    </reaction>
    <physiologicalReaction direction="left-to-right" evidence="12">
        <dbReference type="Rhea" id="RHEA:76160"/>
    </physiologicalReaction>
</comment>
<evidence type="ECO:0000256" key="7">
    <source>
        <dbReference type="ARBA" id="ARBA00023053"/>
    </source>
</evidence>
<feature type="transmembrane region" description="Helical" evidence="14">
    <location>
        <begin position="6"/>
        <end position="23"/>
    </location>
</feature>
<dbReference type="AlphaFoldDB" id="A0A7X0YQM5"/>
<dbReference type="InterPro" id="IPR003691">
    <property type="entry name" value="FluC"/>
</dbReference>
<evidence type="ECO:0000313" key="16">
    <source>
        <dbReference type="Proteomes" id="UP000529446"/>
    </source>
</evidence>
<dbReference type="GO" id="GO:0140114">
    <property type="term" value="P:cellular detoxification of fluoride"/>
    <property type="evidence" value="ECO:0007669"/>
    <property type="project" value="UniProtKB-UniRule"/>
</dbReference>
<evidence type="ECO:0000256" key="6">
    <source>
        <dbReference type="ARBA" id="ARBA00022989"/>
    </source>
</evidence>
<evidence type="ECO:0000256" key="13">
    <source>
        <dbReference type="ARBA" id="ARBA00049940"/>
    </source>
</evidence>
<comment type="function">
    <text evidence="13 14">Fluoride-specific ion channel. Important for reducing fluoride concentration in the cell, thus reducing its toxicity.</text>
</comment>
<gene>
    <name evidence="14 15" type="primary">crcB</name>
    <name evidence="14" type="synonym">fluC</name>
    <name evidence="15" type="ORF">HCB06_16340</name>
</gene>
<name>A0A7X0YQM5_9LIST</name>
<keyword evidence="2 14" id="KW-0813">Transport</keyword>
<keyword evidence="3 14" id="KW-1003">Cell membrane</keyword>
<evidence type="ECO:0000313" key="15">
    <source>
        <dbReference type="EMBL" id="MBC2118203.1"/>
    </source>
</evidence>
<feature type="transmembrane region" description="Helical" evidence="14">
    <location>
        <begin position="62"/>
        <end position="80"/>
    </location>
</feature>
<feature type="transmembrane region" description="Helical" evidence="14">
    <location>
        <begin position="101"/>
        <end position="121"/>
    </location>
</feature>
<keyword evidence="5 14" id="KW-0479">Metal-binding</keyword>
<dbReference type="PANTHER" id="PTHR28259:SF16">
    <property type="entry name" value="FLUORIDE-SPECIFIC ION CHANNEL FLUC 2"/>
    <property type="match status" value="1"/>
</dbReference>
<evidence type="ECO:0000256" key="3">
    <source>
        <dbReference type="ARBA" id="ARBA00022475"/>
    </source>
</evidence>
<dbReference type="GO" id="GO:0062054">
    <property type="term" value="F:fluoride channel activity"/>
    <property type="evidence" value="ECO:0007669"/>
    <property type="project" value="UniProtKB-UniRule"/>
</dbReference>
<accession>A0A7X0YQM5</accession>
<keyword evidence="8 14" id="KW-0406">Ion transport</keyword>
<dbReference type="PANTHER" id="PTHR28259">
    <property type="entry name" value="FLUORIDE EXPORT PROTEIN 1-RELATED"/>
    <property type="match status" value="1"/>
</dbReference>
<evidence type="ECO:0000256" key="9">
    <source>
        <dbReference type="ARBA" id="ARBA00023136"/>
    </source>
</evidence>
<evidence type="ECO:0000256" key="8">
    <source>
        <dbReference type="ARBA" id="ARBA00023065"/>
    </source>
</evidence>
<organism evidence="15 16">
    <name type="scientific">Listeria booriae</name>
    <dbReference type="NCBI Taxonomy" id="1552123"/>
    <lineage>
        <taxon>Bacteria</taxon>
        <taxon>Bacillati</taxon>
        <taxon>Bacillota</taxon>
        <taxon>Bacilli</taxon>
        <taxon>Bacillales</taxon>
        <taxon>Listeriaceae</taxon>
        <taxon>Listeria</taxon>
    </lineage>
</organism>
<comment type="similarity">
    <text evidence="11 14">Belongs to the fluoride channel Fluc/FEX (TC 1.A.43) family.</text>
</comment>
<sequence>MMWLDVISIAIGAFFGANARYALSTWIKRHVKWDFPIATLVINLSGAFVLGVVVQLQLATDWNLFATTGFLGAFTTFSTFKLESVQLSAERKWKKVILYQVVTYSGGLGLIVAGMFLGSLLS</sequence>
<dbReference type="EMBL" id="JAARXI010000012">
    <property type="protein sequence ID" value="MBC2118203.1"/>
    <property type="molecule type" value="Genomic_DNA"/>
</dbReference>
<dbReference type="Proteomes" id="UP000529446">
    <property type="component" value="Unassembled WGS sequence"/>
</dbReference>
<feature type="binding site" evidence="14">
    <location>
        <position position="75"/>
    </location>
    <ligand>
        <name>Na(+)</name>
        <dbReference type="ChEBI" id="CHEBI:29101"/>
        <note>structural</note>
    </ligand>
</feature>
<evidence type="ECO:0000256" key="2">
    <source>
        <dbReference type="ARBA" id="ARBA00022448"/>
    </source>
</evidence>
<keyword evidence="4 14" id="KW-0812">Transmembrane</keyword>
<feature type="transmembrane region" description="Helical" evidence="14">
    <location>
        <begin position="35"/>
        <end position="56"/>
    </location>
</feature>
<protein>
    <recommendedName>
        <fullName evidence="14">Fluoride-specific ion channel FluC</fullName>
    </recommendedName>
</protein>
<evidence type="ECO:0000256" key="1">
    <source>
        <dbReference type="ARBA" id="ARBA00004651"/>
    </source>
</evidence>
<dbReference type="HAMAP" id="MF_00454">
    <property type="entry name" value="FluC"/>
    <property type="match status" value="1"/>
</dbReference>
<keyword evidence="7 14" id="KW-0915">Sodium</keyword>
<keyword evidence="6 14" id="KW-1133">Transmembrane helix</keyword>
<keyword evidence="10 14" id="KW-0407">Ion channel</keyword>
<dbReference type="GO" id="GO:0046872">
    <property type="term" value="F:metal ion binding"/>
    <property type="evidence" value="ECO:0007669"/>
    <property type="project" value="UniProtKB-KW"/>
</dbReference>
<dbReference type="NCBIfam" id="TIGR00494">
    <property type="entry name" value="crcB"/>
    <property type="match status" value="1"/>
</dbReference>
<evidence type="ECO:0000256" key="11">
    <source>
        <dbReference type="ARBA" id="ARBA00035120"/>
    </source>
</evidence>
<evidence type="ECO:0000256" key="14">
    <source>
        <dbReference type="HAMAP-Rule" id="MF_00454"/>
    </source>
</evidence>